<dbReference type="EC" id="1.13.12.7" evidence="2"/>
<keyword evidence="12" id="KW-0436">Ligase</keyword>
<comment type="similarity">
    <text evidence="1">Belongs to the ATP-dependent AMP-binding enzyme family.</text>
</comment>
<dbReference type="GO" id="GO:0016405">
    <property type="term" value="F:CoA-ligase activity"/>
    <property type="evidence" value="ECO:0007669"/>
    <property type="project" value="TreeGrafter"/>
</dbReference>
<evidence type="ECO:0000256" key="7">
    <source>
        <dbReference type="ARBA" id="ARBA00023262"/>
    </source>
</evidence>
<evidence type="ECO:0000256" key="3">
    <source>
        <dbReference type="ARBA" id="ARBA00019043"/>
    </source>
</evidence>
<evidence type="ECO:0000256" key="2">
    <source>
        <dbReference type="ARBA" id="ARBA00012532"/>
    </source>
</evidence>
<organism evidence="12 13">
    <name type="scientific">Acropora cervicornis</name>
    <name type="common">Staghorn coral</name>
    <dbReference type="NCBI Taxonomy" id="6130"/>
    <lineage>
        <taxon>Eukaryota</taxon>
        <taxon>Metazoa</taxon>
        <taxon>Cnidaria</taxon>
        <taxon>Anthozoa</taxon>
        <taxon>Hexacorallia</taxon>
        <taxon>Scleractinia</taxon>
        <taxon>Astrocoeniina</taxon>
        <taxon>Acroporidae</taxon>
        <taxon>Acropora</taxon>
    </lineage>
</organism>
<reference evidence="12" key="1">
    <citation type="journal article" date="2023" name="G3 (Bethesda)">
        <title>Whole genome assembly and annotation of the endangered Caribbean coral Acropora cervicornis.</title>
        <authorList>
            <person name="Selwyn J.D."/>
            <person name="Vollmer S.V."/>
        </authorList>
    </citation>
    <scope>NUCLEOTIDE SEQUENCE</scope>
    <source>
        <strain evidence="12">K2</strain>
    </source>
</reference>
<feature type="domain" description="AMP-dependent synthetase/ligase" evidence="10">
    <location>
        <begin position="634"/>
        <end position="995"/>
    </location>
</feature>
<evidence type="ECO:0000259" key="10">
    <source>
        <dbReference type="Pfam" id="PF00501"/>
    </source>
</evidence>
<dbReference type="Pfam" id="PF00501">
    <property type="entry name" value="AMP-binding"/>
    <property type="match status" value="2"/>
</dbReference>
<dbReference type="Gene3D" id="3.40.50.12780">
    <property type="entry name" value="N-terminal domain of ligase-like"/>
    <property type="match status" value="2"/>
</dbReference>
<dbReference type="FunFam" id="3.30.300.30:FF:000007">
    <property type="entry name" value="4-coumarate--CoA ligase 2"/>
    <property type="match status" value="2"/>
</dbReference>
<keyword evidence="13" id="KW-1185">Reference proteome</keyword>
<feature type="domain" description="AMP-binding enzyme C-terminal" evidence="11">
    <location>
        <begin position="488"/>
        <end position="564"/>
    </location>
</feature>
<dbReference type="Pfam" id="PF13193">
    <property type="entry name" value="AMP-binding_C"/>
    <property type="match status" value="2"/>
</dbReference>
<gene>
    <name evidence="12" type="ORF">P5673_008100</name>
</gene>
<dbReference type="InterPro" id="IPR045851">
    <property type="entry name" value="AMP-bd_C_sf"/>
</dbReference>
<dbReference type="FunFam" id="3.40.50.12780:FF:000003">
    <property type="entry name" value="Long-chain-fatty-acid--CoA ligase FadD"/>
    <property type="match status" value="1"/>
</dbReference>
<evidence type="ECO:0000259" key="11">
    <source>
        <dbReference type="Pfam" id="PF13193"/>
    </source>
</evidence>
<feature type="region of interest" description="Disordered" evidence="9">
    <location>
        <begin position="584"/>
        <end position="609"/>
    </location>
</feature>
<dbReference type="PANTHER" id="PTHR24096">
    <property type="entry name" value="LONG-CHAIN-FATTY-ACID--COA LIGASE"/>
    <property type="match status" value="1"/>
</dbReference>
<dbReference type="CDD" id="cd05904">
    <property type="entry name" value="4CL"/>
    <property type="match status" value="1"/>
</dbReference>
<comment type="catalytic activity">
    <reaction evidence="8">
        <text>firefly D-luciferin + ATP + O2 = firefly oxyluciferin + hnu + AMP + CO2 + diphosphate</text>
        <dbReference type="Rhea" id="RHEA:10732"/>
        <dbReference type="ChEBI" id="CHEBI:15379"/>
        <dbReference type="ChEBI" id="CHEBI:16526"/>
        <dbReference type="ChEBI" id="CHEBI:16792"/>
        <dbReference type="ChEBI" id="CHEBI:30212"/>
        <dbReference type="ChEBI" id="CHEBI:30616"/>
        <dbReference type="ChEBI" id="CHEBI:33019"/>
        <dbReference type="ChEBI" id="CHEBI:58038"/>
        <dbReference type="ChEBI" id="CHEBI:456215"/>
        <dbReference type="EC" id="1.13.12.7"/>
    </reaction>
</comment>
<evidence type="ECO:0000256" key="8">
    <source>
        <dbReference type="ARBA" id="ARBA00048497"/>
    </source>
</evidence>
<name>A0AAD9QTK2_ACRCE</name>
<reference evidence="12" key="2">
    <citation type="journal article" date="2023" name="Science">
        <title>Genomic signatures of disease resistance in endangered staghorn corals.</title>
        <authorList>
            <person name="Vollmer S.V."/>
            <person name="Selwyn J.D."/>
            <person name="Despard B.A."/>
            <person name="Roesel C.L."/>
        </authorList>
    </citation>
    <scope>NUCLEOTIDE SEQUENCE</scope>
    <source>
        <strain evidence="12">K2</strain>
    </source>
</reference>
<evidence type="ECO:0000256" key="6">
    <source>
        <dbReference type="ARBA" id="ARBA00023223"/>
    </source>
</evidence>
<dbReference type="InterPro" id="IPR025110">
    <property type="entry name" value="AMP-bd_C"/>
</dbReference>
<feature type="domain" description="AMP-binding enzyme C-terminal" evidence="11">
    <location>
        <begin position="1046"/>
        <end position="1122"/>
    </location>
</feature>
<dbReference type="EMBL" id="JARQWQ010000014">
    <property type="protein sequence ID" value="KAK2567307.1"/>
    <property type="molecule type" value="Genomic_DNA"/>
</dbReference>
<evidence type="ECO:0000256" key="1">
    <source>
        <dbReference type="ARBA" id="ARBA00006432"/>
    </source>
</evidence>
<dbReference type="Proteomes" id="UP001249851">
    <property type="component" value="Unassembled WGS sequence"/>
</dbReference>
<evidence type="ECO:0000256" key="4">
    <source>
        <dbReference type="ARBA" id="ARBA00022741"/>
    </source>
</evidence>
<evidence type="ECO:0000256" key="9">
    <source>
        <dbReference type="SAM" id="MobiDB-lite"/>
    </source>
</evidence>
<accession>A0AAD9QTK2</accession>
<dbReference type="PROSITE" id="PS00455">
    <property type="entry name" value="AMP_BINDING"/>
    <property type="match status" value="1"/>
</dbReference>
<comment type="caution">
    <text evidence="12">The sequence shown here is derived from an EMBL/GenBank/DDBJ whole genome shotgun (WGS) entry which is preliminary data.</text>
</comment>
<dbReference type="AlphaFoldDB" id="A0AAD9QTK2"/>
<dbReference type="PANTHER" id="PTHR24096:SF422">
    <property type="entry name" value="BCDNA.GH02901"/>
    <property type="match status" value="1"/>
</dbReference>
<dbReference type="GO" id="GO:0008218">
    <property type="term" value="P:bioluminescence"/>
    <property type="evidence" value="ECO:0007669"/>
    <property type="project" value="UniProtKB-KW"/>
</dbReference>
<evidence type="ECO:0000313" key="12">
    <source>
        <dbReference type="EMBL" id="KAK2567307.1"/>
    </source>
</evidence>
<keyword evidence="6" id="KW-0455">Luminescence</keyword>
<dbReference type="Gene3D" id="3.30.300.30">
    <property type="match status" value="2"/>
</dbReference>
<protein>
    <recommendedName>
        <fullName evidence="3">Luciferin 4-monooxygenase</fullName>
        <ecNumber evidence="2">1.13.12.7</ecNumber>
    </recommendedName>
</protein>
<proteinExistence type="inferred from homology"/>
<evidence type="ECO:0000313" key="13">
    <source>
        <dbReference type="Proteomes" id="UP001249851"/>
    </source>
</evidence>
<dbReference type="InterPro" id="IPR000873">
    <property type="entry name" value="AMP-dep_synth/lig_dom"/>
</dbReference>
<dbReference type="InterPro" id="IPR042099">
    <property type="entry name" value="ANL_N_sf"/>
</dbReference>
<sequence length="1183" mass="131463">MTLKSKLSDVNIPQDISWPQLVFRNFESFGDKTAILRHRYYKSNIETVFPRDEREDPRNEIDGPSGRSYTFQQLTALTKKCASALSRKGLKKGDVFAILLPNMPEYPIIYFGVISLGGIITTLNPLYTNDEITKQLRDSNAKFIITIPLFAEKAKQSLSNIEMETVYVVGEADGCESFSTLLENGDEEFPKDVEINPKDDIACLAYSSGTMGSPKGVMLTHYNLIADALLVTHESFLWMNEHPVVLGLLPFFHAFGQINVLSCPLLKGGTLVCVPKFEPESFLKIMQDSKVTHAALVPPTVLFLAKSPLIDQFDLSSLEDVSSGAAPLGEDLAKALTERIPSIKWFRQGYGMTELSPVSHATPCDQVKYGSVGVLLPNLECKDDLDGDADDDNDGDDYDYADADNQLVINVEDGTVLGPNKDGEICVRGPTVMKGYLNNQEATAQMIDSNGWLHTGDIGHYDQDEHFYITDRLKELIKCKGYQVPPAELENLLVSHPAITDAGVIGVPDSEAGELPKAYVVRKANENITEQDLVKFIEERVAPYKALGGGVQFIDEMPRSLSGKILRRKLKEMEEANVKQVQEHENLAQQIQHDDAKEKGKEEDKEDEEKVLKSKYADVEIPENLSWTEFVFQHFDEYGDRMAIEDCVTKRSYSFREIKVLSRKCASGLSKKGFQKGDVFALFLPNLPEFPIAFFGVLQAGGVVTSANPLFTTEELAKQLKQADAKWILTVPQLVHRAKEAMQELGRDNVLVVGEVDGYESMSELLKDDGSSVPELSINPKEDTAVIPFSSGTTGHPKGVMLTHYNLIACGSMMRAQGFLSFDETTVLLAFLPFFHSFGMVANMSMGLHTGSFLVSMLRFDKEKFLQVLEKYEVTHSSVVPPVVLLLAKHPAVDNYDLSNLTEITNGAAPLGEEISKEVMKRLPLLSRVRQGYGMTELSPVCHMTPFENNKLGSVGMLLPNLRCKVIDLETGEALGPGHDGEICVKGPTVMKGYLNNPEATAQTIDSDGWLRTGDVGHYDEDEHFFIVDRVKELIKYKGYQVPPAELEALLVSHPDIQDAAVVGVPDVEAGELPMAFVVRKPNAALTERDVKTFVDENVAPYKKLRGGVEFIDEIPRSLSGKILRRELKDRLKDLAKTNKSPSSFQTSVRRNVRITDDGRFNDTEPLRIGRRYQSKSRCCVII</sequence>
<feature type="domain" description="AMP-dependent synthetase/ligase" evidence="10">
    <location>
        <begin position="65"/>
        <end position="382"/>
    </location>
</feature>
<dbReference type="InterPro" id="IPR020845">
    <property type="entry name" value="AMP-binding_CS"/>
</dbReference>
<keyword evidence="5" id="KW-0067">ATP-binding</keyword>
<dbReference type="GO" id="GO:0005524">
    <property type="term" value="F:ATP binding"/>
    <property type="evidence" value="ECO:0007669"/>
    <property type="project" value="UniProtKB-KW"/>
</dbReference>
<dbReference type="SUPFAM" id="SSF56801">
    <property type="entry name" value="Acetyl-CoA synthetase-like"/>
    <property type="match status" value="2"/>
</dbReference>
<evidence type="ECO:0000256" key="5">
    <source>
        <dbReference type="ARBA" id="ARBA00022840"/>
    </source>
</evidence>
<keyword evidence="7" id="KW-0599">Photoprotein</keyword>
<keyword evidence="4" id="KW-0547">Nucleotide-binding</keyword>